<accession>A0ABR3G3A7</accession>
<evidence type="ECO:0000256" key="1">
    <source>
        <dbReference type="SAM" id="MobiDB-lite"/>
    </source>
</evidence>
<feature type="compositionally biased region" description="Polar residues" evidence="1">
    <location>
        <begin position="37"/>
        <end position="54"/>
    </location>
</feature>
<evidence type="ECO:0000313" key="3">
    <source>
        <dbReference type="EMBL" id="KAL0630308.1"/>
    </source>
</evidence>
<comment type="caution">
    <text evidence="3">The sequence shown here is derived from an EMBL/GenBank/DDBJ whole genome shotgun (WGS) entry which is preliminary data.</text>
</comment>
<feature type="domain" description="Pterin-binding" evidence="2">
    <location>
        <begin position="312"/>
        <end position="377"/>
    </location>
</feature>
<dbReference type="InterPro" id="IPR000489">
    <property type="entry name" value="Pterin-binding_dom"/>
</dbReference>
<feature type="non-terminal residue" evidence="3">
    <location>
        <position position="377"/>
    </location>
</feature>
<reference evidence="3 4" key="1">
    <citation type="submission" date="2024-02" db="EMBL/GenBank/DDBJ databases">
        <title>Discinaceae phylogenomics.</title>
        <authorList>
            <person name="Dirks A.C."/>
            <person name="James T.Y."/>
        </authorList>
    </citation>
    <scope>NUCLEOTIDE SEQUENCE [LARGE SCALE GENOMIC DNA]</scope>
    <source>
        <strain evidence="3 4">ACD0624</strain>
    </source>
</reference>
<gene>
    <name evidence="3" type="ORF">Q9L58_010845</name>
</gene>
<evidence type="ECO:0000313" key="4">
    <source>
        <dbReference type="Proteomes" id="UP001447188"/>
    </source>
</evidence>
<organism evidence="3 4">
    <name type="scientific">Discina gigas</name>
    <dbReference type="NCBI Taxonomy" id="1032678"/>
    <lineage>
        <taxon>Eukaryota</taxon>
        <taxon>Fungi</taxon>
        <taxon>Dikarya</taxon>
        <taxon>Ascomycota</taxon>
        <taxon>Pezizomycotina</taxon>
        <taxon>Pezizomycetes</taxon>
        <taxon>Pezizales</taxon>
        <taxon>Discinaceae</taxon>
        <taxon>Discina</taxon>
    </lineage>
</organism>
<name>A0ABR3G3A7_9PEZI</name>
<dbReference type="PROSITE" id="PS50972">
    <property type="entry name" value="PTERIN_BINDING"/>
    <property type="match status" value="1"/>
</dbReference>
<protein>
    <recommendedName>
        <fullName evidence="2">Pterin-binding domain-containing protein</fullName>
    </recommendedName>
</protein>
<dbReference type="EMBL" id="JBBBZM010000822">
    <property type="protein sequence ID" value="KAL0630308.1"/>
    <property type="molecule type" value="Genomic_DNA"/>
</dbReference>
<dbReference type="Proteomes" id="UP001447188">
    <property type="component" value="Unassembled WGS sequence"/>
</dbReference>
<feature type="region of interest" description="Disordered" evidence="1">
    <location>
        <begin position="1"/>
        <end position="67"/>
    </location>
</feature>
<sequence>MQGRHSLFDGDLPTGKSERVLSPRSPLQPEALGTPTLDENLQQTERPAETNSADNAKPPPSELEATDEATAAEEFFKRFRAYQDAEWNARRTGKSAGHIRVALFQFRIDDSYYHPLVDVGFPDSIDKAFCKKSDIEFACNLALSELAAERAGAGAANAVTSLAQRAKASLSKDGVEDQWGRSELLASWNEHRRRRLIEEALRACHQFEVDVLVLPEYSVRPDTVEWLRKRLIDLGTKRLSVIAGTYRLHGAPRDLYFKESFSKIFGADDEEKVFSTSGRSMEKSAYITLLQPMPDAGPGAVGVFSRRKKYHSMAMGEFINPSDEQWAPLANLGGLVQAIQKERATTGAPLLDVGGVTTIAKQIRPIERMAELICSEL</sequence>
<proteinExistence type="predicted"/>
<keyword evidence="4" id="KW-1185">Reference proteome</keyword>
<evidence type="ECO:0000259" key="2">
    <source>
        <dbReference type="PROSITE" id="PS50972"/>
    </source>
</evidence>